<dbReference type="PROSITE" id="PS50001">
    <property type="entry name" value="SH2"/>
    <property type="match status" value="1"/>
</dbReference>
<feature type="domain" description="Protein kinase" evidence="12">
    <location>
        <begin position="11"/>
        <end position="275"/>
    </location>
</feature>
<dbReference type="InterPro" id="IPR008271">
    <property type="entry name" value="Ser/Thr_kinase_AS"/>
</dbReference>
<dbReference type="Gene3D" id="3.30.200.20">
    <property type="entry name" value="Phosphorylase Kinase, domain 1"/>
    <property type="match status" value="1"/>
</dbReference>
<evidence type="ECO:0000256" key="8">
    <source>
        <dbReference type="PROSITE-ProRule" id="PRU00191"/>
    </source>
</evidence>
<dbReference type="InterPro" id="IPR000980">
    <property type="entry name" value="SH2"/>
</dbReference>
<dbReference type="GO" id="GO:0004713">
    <property type="term" value="F:protein tyrosine kinase activity"/>
    <property type="evidence" value="ECO:0007669"/>
    <property type="project" value="UniProtKB-KW"/>
</dbReference>
<dbReference type="InterPro" id="IPR000719">
    <property type="entry name" value="Prot_kinase_dom"/>
</dbReference>
<dbReference type="InterPro" id="IPR036860">
    <property type="entry name" value="SH2_dom_sf"/>
</dbReference>
<keyword evidence="6" id="KW-0829">Tyrosine-protein kinase</keyword>
<dbReference type="PROSITE" id="PS00107">
    <property type="entry name" value="PROTEIN_KINASE_ATP"/>
    <property type="match status" value="1"/>
</dbReference>
<dbReference type="GO" id="GO:0004674">
    <property type="term" value="F:protein serine/threonine kinase activity"/>
    <property type="evidence" value="ECO:0007669"/>
    <property type="project" value="UniProtKB-KW"/>
</dbReference>
<proteinExistence type="predicted"/>
<evidence type="ECO:0000256" key="1">
    <source>
        <dbReference type="ARBA" id="ARBA00022527"/>
    </source>
</evidence>
<keyword evidence="2" id="KW-0808">Transferase</keyword>
<dbReference type="SUPFAM" id="SSF56112">
    <property type="entry name" value="Protein kinase-like (PK-like)"/>
    <property type="match status" value="1"/>
</dbReference>
<dbReference type="PROSITE" id="PS00108">
    <property type="entry name" value="PROTEIN_KINASE_ST"/>
    <property type="match status" value="1"/>
</dbReference>
<keyword evidence="3 9" id="KW-0547">Nucleotide-binding</keyword>
<dbReference type="InterPro" id="IPR017441">
    <property type="entry name" value="Protein_kinase_ATP_BS"/>
</dbReference>
<dbReference type="Gene3D" id="1.10.510.10">
    <property type="entry name" value="Transferase(Phosphotransferase) domain 1"/>
    <property type="match status" value="1"/>
</dbReference>
<dbReference type="Pfam" id="PF07714">
    <property type="entry name" value="PK_Tyr_Ser-Thr"/>
    <property type="match status" value="1"/>
</dbReference>
<evidence type="ECO:0000256" key="7">
    <source>
        <dbReference type="ARBA" id="ARBA00025089"/>
    </source>
</evidence>
<dbReference type="EMBL" id="GIBP01001249">
    <property type="protein sequence ID" value="NDV30218.1"/>
    <property type="molecule type" value="Transcribed_RNA"/>
</dbReference>
<evidence type="ECO:0000259" key="11">
    <source>
        <dbReference type="PROSITE" id="PS50001"/>
    </source>
</evidence>
<evidence type="ECO:0000313" key="13">
    <source>
        <dbReference type="EMBL" id="NDV30218.1"/>
    </source>
</evidence>
<protein>
    <recommendedName>
        <fullName evidence="14">Protein kinase domain-containing protein</fullName>
    </recommendedName>
</protein>
<dbReference type="InterPro" id="IPR001245">
    <property type="entry name" value="Ser-Thr/Tyr_kinase_cat_dom"/>
</dbReference>
<feature type="binding site" evidence="9">
    <location>
        <position position="38"/>
    </location>
    <ligand>
        <name>ATP</name>
        <dbReference type="ChEBI" id="CHEBI:30616"/>
    </ligand>
</feature>
<dbReference type="CDD" id="cd13999">
    <property type="entry name" value="STKc_MAP3K-like"/>
    <property type="match status" value="1"/>
</dbReference>
<keyword evidence="8" id="KW-0727">SH2 domain</keyword>
<sequence length="531" mass="60423">MGVPVIKQNELHLDRIIGEGQYGKVWEGRCRGEVVAVKVLNDLEWDDAIIVKFEKEVEIMSQLHHPNVVLLMGACTETRSSLVIVTELCEGNLRGIIHDKKIILSMLQKLNFAIDIAQGMAWLHNTKPHQIIHRDLKLTNLLVDSNWKVKVCDFGLSDFLKTDFLQDEGVAVGSALWMSPEVLEGRKLTEKIDVYSFGLILWEIIKRVQPYGEYETVAALRKAVCKDGVRPPISKKIPPVLGNIIEQCWQQDPQKRPSFVSVLDMLKDSMVEIFLTPVCPDTAKLWRMEKSWAGKEQIKFDSFSRAVCKYLRIKQQEKALAFRCLQALLAVEKKKGADSTPMVSIARLGLVMAWFGPMTALSWEKPKVTFLDRIVAVLKHSWFFGDIEREESDALLRDFKKKPGTFLVRLNLGGSTEPFVSPFTISKVNNTQKFEHMRVYHYKDRTGYFIQVNTKTGLSQLYSRGPIDKLISKLKLKGLLRTSGGVPGQKYKSLFESGTEDDVSIYLQLDRDDEPFDDDDSGDQDLLEPED</sequence>
<dbReference type="PROSITE" id="PS50011">
    <property type="entry name" value="PROTEIN_KINASE_DOM"/>
    <property type="match status" value="1"/>
</dbReference>
<evidence type="ECO:0000256" key="10">
    <source>
        <dbReference type="SAM" id="MobiDB-lite"/>
    </source>
</evidence>
<dbReference type="SUPFAM" id="SSF55550">
    <property type="entry name" value="SH2 domain"/>
    <property type="match status" value="1"/>
</dbReference>
<feature type="region of interest" description="Disordered" evidence="10">
    <location>
        <begin position="511"/>
        <end position="531"/>
    </location>
</feature>
<name>A0A6B2L036_9EUKA</name>
<keyword evidence="4" id="KW-0418">Kinase</keyword>
<dbReference type="Pfam" id="PF00017">
    <property type="entry name" value="SH2"/>
    <property type="match status" value="1"/>
</dbReference>
<evidence type="ECO:0000256" key="9">
    <source>
        <dbReference type="PROSITE-ProRule" id="PRU10141"/>
    </source>
</evidence>
<feature type="domain" description="SH2" evidence="11">
    <location>
        <begin position="382"/>
        <end position="450"/>
    </location>
</feature>
<evidence type="ECO:0000259" key="12">
    <source>
        <dbReference type="PROSITE" id="PS50011"/>
    </source>
</evidence>
<dbReference type="Gene3D" id="3.30.505.10">
    <property type="entry name" value="SH2 domain"/>
    <property type="match status" value="1"/>
</dbReference>
<evidence type="ECO:0000256" key="2">
    <source>
        <dbReference type="ARBA" id="ARBA00022679"/>
    </source>
</evidence>
<reference evidence="13" key="1">
    <citation type="journal article" date="2020" name="J. Eukaryot. Microbiol.">
        <title>De novo Sequencing, Assembly and Annotation of the Transcriptome for the Free-Living Testate Amoeba Arcella intermedia.</title>
        <authorList>
            <person name="Ribeiro G.M."/>
            <person name="Porfirio-Sousa A.L."/>
            <person name="Maurer-Alcala X.X."/>
            <person name="Katz L.A."/>
            <person name="Lahr D.J.G."/>
        </authorList>
    </citation>
    <scope>NUCLEOTIDE SEQUENCE</scope>
</reference>
<evidence type="ECO:0008006" key="14">
    <source>
        <dbReference type="Google" id="ProtNLM"/>
    </source>
</evidence>
<dbReference type="PANTHER" id="PTHR44329">
    <property type="entry name" value="SERINE/THREONINE-PROTEIN KINASE TNNI3K-RELATED"/>
    <property type="match status" value="1"/>
</dbReference>
<organism evidence="13">
    <name type="scientific">Arcella intermedia</name>
    <dbReference type="NCBI Taxonomy" id="1963864"/>
    <lineage>
        <taxon>Eukaryota</taxon>
        <taxon>Amoebozoa</taxon>
        <taxon>Tubulinea</taxon>
        <taxon>Elardia</taxon>
        <taxon>Arcellinida</taxon>
        <taxon>Sphaerothecina</taxon>
        <taxon>Arcellidae</taxon>
        <taxon>Arcella</taxon>
    </lineage>
</organism>
<dbReference type="FunFam" id="3.30.200.20:FF:000180">
    <property type="entry name" value="serine/threonine-protein kinase STY46-like"/>
    <property type="match status" value="1"/>
</dbReference>
<dbReference type="SMART" id="SM00252">
    <property type="entry name" value="SH2"/>
    <property type="match status" value="1"/>
</dbReference>
<dbReference type="InterPro" id="IPR011009">
    <property type="entry name" value="Kinase-like_dom_sf"/>
</dbReference>
<dbReference type="PRINTS" id="PR00109">
    <property type="entry name" value="TYRKINASE"/>
</dbReference>
<evidence type="ECO:0000256" key="4">
    <source>
        <dbReference type="ARBA" id="ARBA00022777"/>
    </source>
</evidence>
<comment type="function">
    <text evidence="7">Required for proper chemotaxis and phagocytosis; proper spatiotemporal control of F-actin levels in chemotaxing cells. Negative regulator of the PI3K (phosphatidylinositol 3 kinase) pathway. Predominantly phosphorylates serines and threonines and tyrosines at a lower level.</text>
</comment>
<accession>A0A6B2L036</accession>
<keyword evidence="5 9" id="KW-0067">ATP-binding</keyword>
<dbReference type="InterPro" id="IPR051681">
    <property type="entry name" value="Ser/Thr_Kinases-Pseudokinases"/>
</dbReference>
<dbReference type="SMART" id="SM00220">
    <property type="entry name" value="S_TKc"/>
    <property type="match status" value="1"/>
</dbReference>
<keyword evidence="1" id="KW-0723">Serine/threonine-protein kinase</keyword>
<evidence type="ECO:0000256" key="3">
    <source>
        <dbReference type="ARBA" id="ARBA00022741"/>
    </source>
</evidence>
<dbReference type="GO" id="GO:0005524">
    <property type="term" value="F:ATP binding"/>
    <property type="evidence" value="ECO:0007669"/>
    <property type="project" value="UniProtKB-UniRule"/>
</dbReference>
<dbReference type="PANTHER" id="PTHR44329:SF298">
    <property type="entry name" value="MIXED LINEAGE KINASE DOMAIN-LIKE PROTEIN"/>
    <property type="match status" value="1"/>
</dbReference>
<dbReference type="AlphaFoldDB" id="A0A6B2L036"/>
<evidence type="ECO:0000256" key="6">
    <source>
        <dbReference type="ARBA" id="ARBA00023137"/>
    </source>
</evidence>
<evidence type="ECO:0000256" key="5">
    <source>
        <dbReference type="ARBA" id="ARBA00022840"/>
    </source>
</evidence>